<comment type="subcellular location">
    <subcellularLocation>
        <location evidence="1">Cell membrane</location>
        <topology evidence="1">Multi-pass membrane protein</topology>
    </subcellularLocation>
</comment>
<dbReference type="CDD" id="cd06225">
    <property type="entry name" value="HAMP"/>
    <property type="match status" value="1"/>
</dbReference>
<dbReference type="Pfam" id="PF06580">
    <property type="entry name" value="His_kinase"/>
    <property type="match status" value="1"/>
</dbReference>
<evidence type="ECO:0000259" key="8">
    <source>
        <dbReference type="PROSITE" id="PS50885"/>
    </source>
</evidence>
<evidence type="ECO:0000256" key="1">
    <source>
        <dbReference type="ARBA" id="ARBA00004651"/>
    </source>
</evidence>
<keyword evidence="2" id="KW-1003">Cell membrane</keyword>
<dbReference type="PANTHER" id="PTHR34220:SF7">
    <property type="entry name" value="SENSOR HISTIDINE KINASE YPDA"/>
    <property type="match status" value="1"/>
</dbReference>
<keyword evidence="7" id="KW-0812">Transmembrane</keyword>
<evidence type="ECO:0000256" key="4">
    <source>
        <dbReference type="ARBA" id="ARBA00022679"/>
    </source>
</evidence>
<keyword evidence="7" id="KW-1133">Transmembrane helix</keyword>
<dbReference type="PANTHER" id="PTHR34220">
    <property type="entry name" value="SENSOR HISTIDINE KINASE YPDA"/>
    <property type="match status" value="1"/>
</dbReference>
<dbReference type="Pfam" id="PF02518">
    <property type="entry name" value="HATPase_c"/>
    <property type="match status" value="1"/>
</dbReference>
<name>A0A4R5KJS1_9BACL</name>
<dbReference type="SUPFAM" id="SSF158472">
    <property type="entry name" value="HAMP domain-like"/>
    <property type="match status" value="1"/>
</dbReference>
<dbReference type="RefSeq" id="WP_133231362.1">
    <property type="nucleotide sequence ID" value="NZ_SMRT01000010.1"/>
</dbReference>
<comment type="caution">
    <text evidence="9">The sequence shown here is derived from an EMBL/GenBank/DDBJ whole genome shotgun (WGS) entry which is preliminary data.</text>
</comment>
<dbReference type="InterPro" id="IPR050640">
    <property type="entry name" value="Bact_2-comp_sensor_kinase"/>
</dbReference>
<evidence type="ECO:0000256" key="6">
    <source>
        <dbReference type="ARBA" id="ARBA00023136"/>
    </source>
</evidence>
<dbReference type="EMBL" id="SMRT01000010">
    <property type="protein sequence ID" value="TDF95392.1"/>
    <property type="molecule type" value="Genomic_DNA"/>
</dbReference>
<dbReference type="InterPro" id="IPR036890">
    <property type="entry name" value="HATPase_C_sf"/>
</dbReference>
<evidence type="ECO:0000313" key="9">
    <source>
        <dbReference type="EMBL" id="TDF95392.1"/>
    </source>
</evidence>
<dbReference type="Pfam" id="PF00672">
    <property type="entry name" value="HAMP"/>
    <property type="match status" value="1"/>
</dbReference>
<accession>A0A4R5KJS1</accession>
<evidence type="ECO:0000256" key="5">
    <source>
        <dbReference type="ARBA" id="ARBA00022777"/>
    </source>
</evidence>
<protein>
    <submittedName>
        <fullName evidence="9">Sensor histidine kinase</fullName>
    </submittedName>
</protein>
<dbReference type="Gene3D" id="6.10.340.10">
    <property type="match status" value="1"/>
</dbReference>
<dbReference type="InterPro" id="IPR003660">
    <property type="entry name" value="HAMP_dom"/>
</dbReference>
<dbReference type="InterPro" id="IPR003594">
    <property type="entry name" value="HATPase_dom"/>
</dbReference>
<dbReference type="GO" id="GO:0005886">
    <property type="term" value="C:plasma membrane"/>
    <property type="evidence" value="ECO:0007669"/>
    <property type="project" value="UniProtKB-SubCell"/>
</dbReference>
<feature type="transmembrane region" description="Helical" evidence="7">
    <location>
        <begin position="12"/>
        <end position="35"/>
    </location>
</feature>
<keyword evidence="3" id="KW-0597">Phosphoprotein</keyword>
<keyword evidence="5 9" id="KW-0418">Kinase</keyword>
<gene>
    <name evidence="9" type="ORF">E1757_19955</name>
</gene>
<reference evidence="9 10" key="1">
    <citation type="submission" date="2019-03" db="EMBL/GenBank/DDBJ databases">
        <title>This is whole genome sequence of Paenibacillus sp MS74 strain.</title>
        <authorList>
            <person name="Trinh H.N."/>
        </authorList>
    </citation>
    <scope>NUCLEOTIDE SEQUENCE [LARGE SCALE GENOMIC DNA]</scope>
    <source>
        <strain evidence="9 10">MS74</strain>
    </source>
</reference>
<dbReference type="GO" id="GO:0000155">
    <property type="term" value="F:phosphorelay sensor kinase activity"/>
    <property type="evidence" value="ECO:0007669"/>
    <property type="project" value="InterPro"/>
</dbReference>
<feature type="domain" description="HAMP" evidence="8">
    <location>
        <begin position="309"/>
        <end position="361"/>
    </location>
</feature>
<evidence type="ECO:0000256" key="3">
    <source>
        <dbReference type="ARBA" id="ARBA00022553"/>
    </source>
</evidence>
<proteinExistence type="predicted"/>
<dbReference type="SMART" id="SM00387">
    <property type="entry name" value="HATPase_c"/>
    <property type="match status" value="1"/>
</dbReference>
<dbReference type="Proteomes" id="UP000295636">
    <property type="component" value="Unassembled WGS sequence"/>
</dbReference>
<keyword evidence="4" id="KW-0808">Transferase</keyword>
<dbReference type="InterPro" id="IPR010559">
    <property type="entry name" value="Sig_transdc_His_kin_internal"/>
</dbReference>
<evidence type="ECO:0000256" key="2">
    <source>
        <dbReference type="ARBA" id="ARBA00022475"/>
    </source>
</evidence>
<sequence>MRFRNFSIKTKIAMLSFIALFLALLFSGISIYAYMYGILSQIVVKDNTVIVANLGQQIHYFLDYSKQFAKNIIIDEKIQEALRIKDSHSMNEYDYYTNIRKIDEQLSMYFALRDNVIDDIYIIGSNNRIISNKYSGFSGNSDWYSEFARAEQASGFTAVHFSVGPSHPNSVSKVISYIITIHDKYNPERVLGKLVIDLKYEVLEEIFQQKMGSMNELHLIRPDQMIYTSAAGKDVHGLLTDLRELAPGTLLKDGRHFIVQRIAGADWTLVGSITEHTINAEIRNIGFRFMLILCICMPVLMLLMFPVVNKVTRPIMQLNRAMKEVSMGKLDKEIHIRSGDEIELLANGFNSMVRDIKRSMDESKLKEQKERQLELQLLMKQINPHFIYNTLNCVIYLARQTGADDIITLTRSFIMILQQTIKMQPDEMVTIREEITYIQNYVDILHYRYEEKVEFMLDVDPSLMLCKIPRMILYPLVENSIFHGILPGKGKGTLSLAIRRDQDMMHIEVADNGIGISPERMADIQKMLTRDISESIDHIGLHHVNQRLRIHFGEHCALQIESNSANRTRVSFTLPLELETM</sequence>
<keyword evidence="6 7" id="KW-0472">Membrane</keyword>
<dbReference type="Gene3D" id="3.30.565.10">
    <property type="entry name" value="Histidine kinase-like ATPase, C-terminal domain"/>
    <property type="match status" value="1"/>
</dbReference>
<feature type="transmembrane region" description="Helical" evidence="7">
    <location>
        <begin position="285"/>
        <end position="308"/>
    </location>
</feature>
<dbReference type="AlphaFoldDB" id="A0A4R5KJS1"/>
<dbReference type="PROSITE" id="PS50885">
    <property type="entry name" value="HAMP"/>
    <property type="match status" value="1"/>
</dbReference>
<dbReference type="SUPFAM" id="SSF55874">
    <property type="entry name" value="ATPase domain of HSP90 chaperone/DNA topoisomerase II/histidine kinase"/>
    <property type="match status" value="1"/>
</dbReference>
<keyword evidence="10" id="KW-1185">Reference proteome</keyword>
<dbReference type="OrthoDB" id="9809348at2"/>
<evidence type="ECO:0000256" key="7">
    <source>
        <dbReference type="SAM" id="Phobius"/>
    </source>
</evidence>
<evidence type="ECO:0000313" key="10">
    <source>
        <dbReference type="Proteomes" id="UP000295636"/>
    </source>
</evidence>
<dbReference type="SMART" id="SM00304">
    <property type="entry name" value="HAMP"/>
    <property type="match status" value="1"/>
</dbReference>
<organism evidence="9 10">
    <name type="scientific">Paenibacillus piri</name>
    <dbReference type="NCBI Taxonomy" id="2547395"/>
    <lineage>
        <taxon>Bacteria</taxon>
        <taxon>Bacillati</taxon>
        <taxon>Bacillota</taxon>
        <taxon>Bacilli</taxon>
        <taxon>Bacillales</taxon>
        <taxon>Paenibacillaceae</taxon>
        <taxon>Paenibacillus</taxon>
    </lineage>
</organism>